<gene>
    <name evidence="8" type="ORF">BXT86_00340</name>
</gene>
<dbReference type="Pfam" id="PF09335">
    <property type="entry name" value="VTT_dom"/>
    <property type="match status" value="1"/>
</dbReference>
<dbReference type="AlphaFoldDB" id="A0A1V4QH17"/>
<feature type="transmembrane region" description="Helical" evidence="6">
    <location>
        <begin position="7"/>
        <end position="27"/>
    </location>
</feature>
<evidence type="ECO:0000259" key="7">
    <source>
        <dbReference type="Pfam" id="PF09335"/>
    </source>
</evidence>
<keyword evidence="2" id="KW-1003">Cell membrane</keyword>
<evidence type="ECO:0000256" key="2">
    <source>
        <dbReference type="ARBA" id="ARBA00022475"/>
    </source>
</evidence>
<name>A0A1V4QH17_UNCW3</name>
<comment type="subcellular location">
    <subcellularLocation>
        <location evidence="1">Cell membrane</location>
        <topology evidence="1">Multi-pass membrane protein</topology>
    </subcellularLocation>
</comment>
<dbReference type="GO" id="GO:0005886">
    <property type="term" value="C:plasma membrane"/>
    <property type="evidence" value="ECO:0007669"/>
    <property type="project" value="UniProtKB-SubCell"/>
</dbReference>
<keyword evidence="3 6" id="KW-0812">Transmembrane</keyword>
<evidence type="ECO:0000256" key="6">
    <source>
        <dbReference type="SAM" id="Phobius"/>
    </source>
</evidence>
<keyword evidence="5 6" id="KW-0472">Membrane</keyword>
<dbReference type="InterPro" id="IPR032816">
    <property type="entry name" value="VTT_dom"/>
</dbReference>
<comment type="caution">
    <text evidence="8">The sequence shown here is derived from an EMBL/GenBank/DDBJ whole genome shotgun (WGS) entry which is preliminary data.</text>
</comment>
<sequence>MVEWLAARPLVLVYAFLLFNAFFESIFPPYPSDAFVLVISFIAGQGIYSIFMVYFCTVIGSIAGVMTIYYLGRTKGDVLINYLERSFLGKFIPVKLFERAKTRFHHRGAIAIFLNRFIPGMRAPICFVAGMVKINGRTFFLFSSASILLWNLFLVLVGFYVGNNWESARRFLRAYNIIIGSLIAALILIFLVVYLVRMKRKKL</sequence>
<evidence type="ECO:0000313" key="8">
    <source>
        <dbReference type="EMBL" id="OPX18614.1"/>
    </source>
</evidence>
<dbReference type="EMBL" id="MUKB01000004">
    <property type="protein sequence ID" value="OPX18614.1"/>
    <property type="molecule type" value="Genomic_DNA"/>
</dbReference>
<reference evidence="9" key="1">
    <citation type="submission" date="2017-01" db="EMBL/GenBank/DDBJ databases">
        <title>Novel pathways for hydrocarbon cycling and metabolic interdependencies in hydrothermal sediment communities.</title>
        <authorList>
            <person name="Dombrowski N."/>
            <person name="Seitz K."/>
            <person name="Teske A."/>
            <person name="Baker B."/>
        </authorList>
    </citation>
    <scope>NUCLEOTIDE SEQUENCE [LARGE SCALE GENOMIC DNA]</scope>
</reference>
<protein>
    <recommendedName>
        <fullName evidence="7">VTT domain-containing protein</fullName>
    </recommendedName>
</protein>
<evidence type="ECO:0000313" key="9">
    <source>
        <dbReference type="Proteomes" id="UP000191663"/>
    </source>
</evidence>
<dbReference type="PANTHER" id="PTHR42709">
    <property type="entry name" value="ALKALINE PHOSPHATASE LIKE PROTEIN"/>
    <property type="match status" value="1"/>
</dbReference>
<keyword evidence="4 6" id="KW-1133">Transmembrane helix</keyword>
<dbReference type="InterPro" id="IPR051311">
    <property type="entry name" value="DedA_domain"/>
</dbReference>
<proteinExistence type="predicted"/>
<evidence type="ECO:0000256" key="4">
    <source>
        <dbReference type="ARBA" id="ARBA00022989"/>
    </source>
</evidence>
<dbReference type="Proteomes" id="UP000191663">
    <property type="component" value="Unassembled WGS sequence"/>
</dbReference>
<dbReference type="PANTHER" id="PTHR42709:SF6">
    <property type="entry name" value="UNDECAPRENYL PHOSPHATE TRANSPORTER A"/>
    <property type="match status" value="1"/>
</dbReference>
<feature type="domain" description="VTT" evidence="7">
    <location>
        <begin position="41"/>
        <end position="158"/>
    </location>
</feature>
<feature type="transmembrane region" description="Helical" evidence="6">
    <location>
        <begin position="47"/>
        <end position="71"/>
    </location>
</feature>
<evidence type="ECO:0000256" key="3">
    <source>
        <dbReference type="ARBA" id="ARBA00022692"/>
    </source>
</evidence>
<feature type="transmembrane region" description="Helical" evidence="6">
    <location>
        <begin position="174"/>
        <end position="196"/>
    </location>
</feature>
<organism evidence="8 9">
    <name type="scientific">candidate division WOR-3 bacterium 4484_100</name>
    <dbReference type="NCBI Taxonomy" id="1936077"/>
    <lineage>
        <taxon>Bacteria</taxon>
        <taxon>Bacteria division WOR-3</taxon>
    </lineage>
</organism>
<feature type="transmembrane region" description="Helical" evidence="6">
    <location>
        <begin position="139"/>
        <end position="162"/>
    </location>
</feature>
<evidence type="ECO:0000256" key="5">
    <source>
        <dbReference type="ARBA" id="ARBA00023136"/>
    </source>
</evidence>
<evidence type="ECO:0000256" key="1">
    <source>
        <dbReference type="ARBA" id="ARBA00004651"/>
    </source>
</evidence>
<accession>A0A1V4QH17</accession>